<evidence type="ECO:0000256" key="5">
    <source>
        <dbReference type="ARBA" id="ARBA00022741"/>
    </source>
</evidence>
<dbReference type="Pfam" id="PF01535">
    <property type="entry name" value="PPR"/>
    <property type="match status" value="2"/>
</dbReference>
<feature type="compositionally biased region" description="Polar residues" evidence="9">
    <location>
        <begin position="1190"/>
        <end position="1202"/>
    </location>
</feature>
<feature type="repeat" description="PPR" evidence="8">
    <location>
        <begin position="1104"/>
        <end position="1138"/>
    </location>
</feature>
<dbReference type="InterPro" id="IPR012094">
    <property type="entry name" value="tRNA_Ile_lys_synt"/>
</dbReference>
<dbReference type="NCBIfam" id="TIGR02432">
    <property type="entry name" value="lysidine_TilS_N"/>
    <property type="match status" value="1"/>
</dbReference>
<sequence>MPRGLILSSQTKTTSHFILTSISRVSSPTQFRKIPNHRRLNPSVASGNRFLCGCSSGQNGPIDMEKYRKAFAKRMAMAGLKPHHRIALGVSGGPDSMALCILAARWKNNGTSAADGQGSGFIDGLLAIVVDHGLRSESKDEANAVSHRLLDMDGRPKKGHLQEAAREKRYQILQNVCNQHQIGVLLLAHHADDQAELFILRLSRNSGVLGLAGMAFTSQLFSTDPDFNGEASDNHGILLVRPLLEFSKEDMYKICHGGYQEWVEDPTNQSPLFARNRIRMALKKLSSSIFNSDLQAVISCCRRTRLYVDRICCNLINQSVTIMAQGYAIIDILILNPSKVEDIFLSKFVAIVLQTSFTAAGCYLCPAPGSKGTKVLICCSVDSCLPLKMESFHKLSYGEQKNFLLHEVKQVIEDGKTYEDHLVPDASNLCFLDVTSSESVLDKARRLDILSETTYTNIISLQRAETEHFRSKTEEVSNYESTNEVESLSTCFSGPTLKPGHIGYFMNRFLVKWELTEKISRDTRTLDEASGDPNLQGQSQHYYCRSCLVGHDMMAVVRHMVDADWLYLAKLSECHKVENSKEQIVLSNGKMEQVTGHKNLCSDYARVSAQMALQMLKSIPVAARRSLPVLINFQGQLLSVPELAWATVNLPSSGFGTGLYKLGLAAAVYHIWGERNARIFSSKERHPIEKDLVRPISSSLSSQIVSPCSECLENKSCATVRARTRLMNIFIEKGKPQEVHTILKGLTEEGHRPTLVAYTTVLAALTRQKRFESIPLLLSKVEESGLKPDAVFFNAMINAFSESGNVEEAMKIFQKMKGSGCKLTTCTFDTLIKGFWIVGKREESLKLLEIMLQENVKPNDKTYNNIARSWCNKNNITEAWNVVNRMVGSGLKPDIITYNRLAQAYAQNGETSMAEEMILEMQNNKVFPNQRTCGIIIDGYCKEGNMVNALRFVRRMKDLGLLPNVVIFNSLIKGFLDTRNIDGVDEALRSMEEFGIEPDVITFSTFMSDWSSAGLMDKCQAIFDDMVEAGIEPDIHAFSILAKGYARAGAPEKAESVLTIMKRFRVEPNVITFNTIISGWCRAGKMECALMVYEKMRESWVSPDLRTFEILIRGYGEAKQPWKAEELLRTMEENGVRPEKSTIKLVADSWRAIGLASEAKKLSQGTSSPNKNETEIPDRVYRREHLGSPRSRQSCSPTRNSSSRMALKCYGFSSDRFGARKKLMLDPYRCGAAAKPLMVWHKLCKLQMGSYGPHVNSCRFVF</sequence>
<dbReference type="Pfam" id="PF13041">
    <property type="entry name" value="PPR_2"/>
    <property type="match status" value="4"/>
</dbReference>
<dbReference type="PROSITE" id="PS51375">
    <property type="entry name" value="PPR"/>
    <property type="match status" value="11"/>
</dbReference>
<feature type="repeat" description="PPR" evidence="8">
    <location>
        <begin position="859"/>
        <end position="893"/>
    </location>
</feature>
<dbReference type="NCBIfam" id="TIGR00756">
    <property type="entry name" value="PPR"/>
    <property type="match status" value="7"/>
</dbReference>
<dbReference type="InterPro" id="IPR002885">
    <property type="entry name" value="PPR_rpt"/>
</dbReference>
<dbReference type="HAMAP" id="MF_01161">
    <property type="entry name" value="tRNA_Ile_lys_synt"/>
    <property type="match status" value="1"/>
</dbReference>
<feature type="repeat" description="PPR" evidence="8">
    <location>
        <begin position="999"/>
        <end position="1033"/>
    </location>
</feature>
<evidence type="ECO:0000256" key="8">
    <source>
        <dbReference type="PROSITE-ProRule" id="PRU00708"/>
    </source>
</evidence>
<feature type="region of interest" description="Disordered" evidence="9">
    <location>
        <begin position="1161"/>
        <end position="1202"/>
    </location>
</feature>
<keyword evidence="2" id="KW-0436">Ligase</keyword>
<dbReference type="GO" id="GO:0005524">
    <property type="term" value="F:ATP binding"/>
    <property type="evidence" value="ECO:0007669"/>
    <property type="project" value="UniProtKB-KW"/>
</dbReference>
<dbReference type="EC" id="6.3.4.19" evidence="1"/>
<feature type="compositionally biased region" description="Basic and acidic residues" evidence="9">
    <location>
        <begin position="1172"/>
        <end position="1187"/>
    </location>
</feature>
<protein>
    <recommendedName>
        <fullName evidence="1">tRNA(Ile)-lysidine synthetase</fullName>
        <ecNumber evidence="1">6.3.4.19</ecNumber>
    </recommendedName>
</protein>
<reference evidence="12" key="1">
    <citation type="submission" date="2019-07" db="EMBL/GenBank/DDBJ databases">
        <title>De Novo Assembly of kiwifruit Actinidia rufa.</title>
        <authorList>
            <person name="Sugita-Konishi S."/>
            <person name="Sato K."/>
            <person name="Mori E."/>
            <person name="Abe Y."/>
            <person name="Kisaki G."/>
            <person name="Hamano K."/>
            <person name="Suezawa K."/>
            <person name="Otani M."/>
            <person name="Fukuda T."/>
            <person name="Manabe T."/>
            <person name="Gomi K."/>
            <person name="Tabuchi M."/>
            <person name="Akimitsu K."/>
            <person name="Kataoka I."/>
        </authorList>
    </citation>
    <scope>NUCLEOTIDE SEQUENCE [LARGE SCALE GENOMIC DNA]</scope>
    <source>
        <strain evidence="12">cv. Fuchu</strain>
    </source>
</reference>
<keyword evidence="11" id="KW-0808">Transferase</keyword>
<dbReference type="InterPro" id="IPR014729">
    <property type="entry name" value="Rossmann-like_a/b/a_fold"/>
</dbReference>
<evidence type="ECO:0000256" key="2">
    <source>
        <dbReference type="ARBA" id="ARBA00022598"/>
    </source>
</evidence>
<dbReference type="EMBL" id="BJWL01000363">
    <property type="protein sequence ID" value="GFS41016.1"/>
    <property type="molecule type" value="Genomic_DNA"/>
</dbReference>
<comment type="caution">
    <text evidence="11">The sequence shown here is derived from an EMBL/GenBank/DDBJ whole genome shotgun (WGS) entry which is preliminary data.</text>
</comment>
<accession>A0A7J0DRS3</accession>
<proteinExistence type="inferred from homology"/>
<evidence type="ECO:0000256" key="6">
    <source>
        <dbReference type="ARBA" id="ARBA00022840"/>
    </source>
</evidence>
<keyword evidence="4" id="KW-0677">Repeat</keyword>
<dbReference type="OrthoDB" id="198857at2759"/>
<dbReference type="PANTHER" id="PTHR47931">
    <property type="entry name" value="OS01G0228400 PROTEIN"/>
    <property type="match status" value="1"/>
</dbReference>
<feature type="repeat" description="PPR" evidence="8">
    <location>
        <begin position="964"/>
        <end position="998"/>
    </location>
</feature>
<feature type="repeat" description="PPR" evidence="8">
    <location>
        <begin position="1069"/>
        <end position="1103"/>
    </location>
</feature>
<dbReference type="Pfam" id="PF01171">
    <property type="entry name" value="ATP_bind_3"/>
    <property type="match status" value="1"/>
</dbReference>
<feature type="repeat" description="PPR" evidence="8">
    <location>
        <begin position="824"/>
        <end position="858"/>
    </location>
</feature>
<feature type="domain" description="tRNA(Ile)-lysidine/2-thiocytidine synthase N-terminal" evidence="10">
    <location>
        <begin position="86"/>
        <end position="279"/>
    </location>
</feature>
<comment type="catalytic activity">
    <reaction evidence="7">
        <text>cytidine(34) in tRNA(Ile2) + L-lysine + ATP = lysidine(34) in tRNA(Ile2) + AMP + diphosphate + H(+)</text>
        <dbReference type="Rhea" id="RHEA:43744"/>
        <dbReference type="Rhea" id="RHEA-COMP:10625"/>
        <dbReference type="Rhea" id="RHEA-COMP:10670"/>
        <dbReference type="ChEBI" id="CHEBI:15378"/>
        <dbReference type="ChEBI" id="CHEBI:30616"/>
        <dbReference type="ChEBI" id="CHEBI:32551"/>
        <dbReference type="ChEBI" id="CHEBI:33019"/>
        <dbReference type="ChEBI" id="CHEBI:82748"/>
        <dbReference type="ChEBI" id="CHEBI:83665"/>
        <dbReference type="ChEBI" id="CHEBI:456215"/>
        <dbReference type="EC" id="6.3.4.19"/>
    </reaction>
</comment>
<evidence type="ECO:0000259" key="10">
    <source>
        <dbReference type="Pfam" id="PF01171"/>
    </source>
</evidence>
<keyword evidence="5" id="KW-0547">Nucleotide-binding</keyword>
<dbReference type="SUPFAM" id="SSF52402">
    <property type="entry name" value="Adenine nucleotide alpha hydrolases-like"/>
    <property type="match status" value="1"/>
</dbReference>
<feature type="repeat" description="PPR" evidence="8">
    <location>
        <begin position="789"/>
        <end position="823"/>
    </location>
</feature>
<keyword evidence="6" id="KW-0067">ATP-binding</keyword>
<feature type="repeat" description="PPR" evidence="8">
    <location>
        <begin position="894"/>
        <end position="928"/>
    </location>
</feature>
<dbReference type="Proteomes" id="UP000585474">
    <property type="component" value="Unassembled WGS sequence"/>
</dbReference>
<dbReference type="Gene3D" id="3.40.50.620">
    <property type="entry name" value="HUPs"/>
    <property type="match status" value="1"/>
</dbReference>
<dbReference type="InterPro" id="IPR011990">
    <property type="entry name" value="TPR-like_helical_dom_sf"/>
</dbReference>
<evidence type="ECO:0000313" key="11">
    <source>
        <dbReference type="EMBL" id="GFS41016.1"/>
    </source>
</evidence>
<evidence type="ECO:0000313" key="12">
    <source>
        <dbReference type="Proteomes" id="UP000585474"/>
    </source>
</evidence>
<feature type="repeat" description="PPR" evidence="8">
    <location>
        <begin position="754"/>
        <end position="788"/>
    </location>
</feature>
<dbReference type="GO" id="GO:0008033">
    <property type="term" value="P:tRNA processing"/>
    <property type="evidence" value="ECO:0007669"/>
    <property type="project" value="UniProtKB-KW"/>
</dbReference>
<dbReference type="InterPro" id="IPR012795">
    <property type="entry name" value="tRNA_Ile_lys_synt_N"/>
</dbReference>
<evidence type="ECO:0000256" key="9">
    <source>
        <dbReference type="SAM" id="MobiDB-lite"/>
    </source>
</evidence>
<feature type="repeat" description="PPR" evidence="8">
    <location>
        <begin position="1034"/>
        <end position="1068"/>
    </location>
</feature>
<evidence type="ECO:0000256" key="4">
    <source>
        <dbReference type="ARBA" id="ARBA00022737"/>
    </source>
</evidence>
<evidence type="ECO:0000256" key="7">
    <source>
        <dbReference type="ARBA" id="ARBA00048539"/>
    </source>
</evidence>
<dbReference type="GO" id="GO:0016301">
    <property type="term" value="F:kinase activity"/>
    <property type="evidence" value="ECO:0007669"/>
    <property type="project" value="UniProtKB-KW"/>
</dbReference>
<evidence type="ECO:0000256" key="1">
    <source>
        <dbReference type="ARBA" id="ARBA00013267"/>
    </source>
</evidence>
<dbReference type="GO" id="GO:0032267">
    <property type="term" value="F:tRNA(Ile)-lysidine synthase activity"/>
    <property type="evidence" value="ECO:0007669"/>
    <property type="project" value="UniProtKB-EC"/>
</dbReference>
<keyword evidence="11" id="KW-0418">Kinase</keyword>
<dbReference type="InterPro" id="IPR011063">
    <property type="entry name" value="TilS/TtcA_N"/>
</dbReference>
<dbReference type="AlphaFoldDB" id="A0A7J0DRS3"/>
<keyword evidence="3" id="KW-0819">tRNA processing</keyword>
<feature type="repeat" description="PPR" evidence="8">
    <location>
        <begin position="929"/>
        <end position="963"/>
    </location>
</feature>
<gene>
    <name evidence="11" type="ORF">Acr_00g0071740</name>
</gene>
<dbReference type="PANTHER" id="PTHR47931:SF2">
    <property type="entry name" value="OS01G0228400 PROTEIN"/>
    <property type="match status" value="1"/>
</dbReference>
<dbReference type="CDD" id="cd01992">
    <property type="entry name" value="TilS_N"/>
    <property type="match status" value="1"/>
</dbReference>
<organism evidence="11 12">
    <name type="scientific">Actinidia rufa</name>
    <dbReference type="NCBI Taxonomy" id="165716"/>
    <lineage>
        <taxon>Eukaryota</taxon>
        <taxon>Viridiplantae</taxon>
        <taxon>Streptophyta</taxon>
        <taxon>Embryophyta</taxon>
        <taxon>Tracheophyta</taxon>
        <taxon>Spermatophyta</taxon>
        <taxon>Magnoliopsida</taxon>
        <taxon>eudicotyledons</taxon>
        <taxon>Gunneridae</taxon>
        <taxon>Pentapetalae</taxon>
        <taxon>asterids</taxon>
        <taxon>Ericales</taxon>
        <taxon>Actinidiaceae</taxon>
        <taxon>Actinidia</taxon>
    </lineage>
</organism>
<name>A0A7J0DRS3_9ERIC</name>
<dbReference type="Gene3D" id="1.25.40.10">
    <property type="entry name" value="Tetratricopeptide repeat domain"/>
    <property type="match status" value="3"/>
</dbReference>
<evidence type="ECO:0000256" key="3">
    <source>
        <dbReference type="ARBA" id="ARBA00022694"/>
    </source>
</evidence>
<keyword evidence="12" id="KW-1185">Reference proteome</keyword>